<dbReference type="Gene3D" id="1.10.8.10">
    <property type="entry name" value="DNA helicase RuvA subunit, C-terminal domain"/>
    <property type="match status" value="1"/>
</dbReference>
<evidence type="ECO:0000259" key="2">
    <source>
        <dbReference type="PROSITE" id="PS51140"/>
    </source>
</evidence>
<dbReference type="InterPro" id="IPR041911">
    <property type="entry name" value="TAB2/3_CUE"/>
</dbReference>
<dbReference type="InterPro" id="IPR003892">
    <property type="entry name" value="CUE"/>
</dbReference>
<proteinExistence type="predicted"/>
<dbReference type="SMART" id="SM00546">
    <property type="entry name" value="CUE"/>
    <property type="match status" value="1"/>
</dbReference>
<dbReference type="PANTHER" id="PTHR46253:SF3">
    <property type="entry name" value="TGF-BETA-ACTIVATED KINASE 1 AND MAP3K7-BINDING PROTEIN 3"/>
    <property type="match status" value="1"/>
</dbReference>
<dbReference type="Proteomes" id="UP001460270">
    <property type="component" value="Unassembled WGS sequence"/>
</dbReference>
<dbReference type="CDD" id="cd14362">
    <property type="entry name" value="CUE_TAB2_TAB3"/>
    <property type="match status" value="1"/>
</dbReference>
<dbReference type="GO" id="GO:0043123">
    <property type="term" value="P:positive regulation of canonical NF-kappaB signal transduction"/>
    <property type="evidence" value="ECO:0007669"/>
    <property type="project" value="TreeGrafter"/>
</dbReference>
<keyword evidence="4" id="KW-1185">Reference proteome</keyword>
<evidence type="ECO:0000313" key="3">
    <source>
        <dbReference type="EMBL" id="KAK7889476.1"/>
    </source>
</evidence>
<feature type="domain" description="CUE" evidence="2">
    <location>
        <begin position="8"/>
        <end position="51"/>
    </location>
</feature>
<dbReference type="PROSITE" id="PS51140">
    <property type="entry name" value="CUE"/>
    <property type="match status" value="1"/>
</dbReference>
<accession>A0AAW0NDT7</accession>
<dbReference type="GO" id="GO:0043130">
    <property type="term" value="F:ubiquitin binding"/>
    <property type="evidence" value="ECO:0007669"/>
    <property type="project" value="InterPro"/>
</dbReference>
<dbReference type="Pfam" id="PF02845">
    <property type="entry name" value="CUE"/>
    <property type="match status" value="1"/>
</dbReference>
<dbReference type="EMBL" id="JBBPFD010000018">
    <property type="protein sequence ID" value="KAK7889476.1"/>
    <property type="molecule type" value="Genomic_DNA"/>
</dbReference>
<comment type="caution">
    <text evidence="3">The sequence shown here is derived from an EMBL/GenBank/DDBJ whole genome shotgun (WGS) entry which is preliminary data.</text>
</comment>
<feature type="region of interest" description="Disordered" evidence="1">
    <location>
        <begin position="189"/>
        <end position="245"/>
    </location>
</feature>
<organism evidence="3 4">
    <name type="scientific">Mugilogobius chulae</name>
    <name type="common">yellowstripe goby</name>
    <dbReference type="NCBI Taxonomy" id="88201"/>
    <lineage>
        <taxon>Eukaryota</taxon>
        <taxon>Metazoa</taxon>
        <taxon>Chordata</taxon>
        <taxon>Craniata</taxon>
        <taxon>Vertebrata</taxon>
        <taxon>Euteleostomi</taxon>
        <taxon>Actinopterygii</taxon>
        <taxon>Neopterygii</taxon>
        <taxon>Teleostei</taxon>
        <taxon>Neoteleostei</taxon>
        <taxon>Acanthomorphata</taxon>
        <taxon>Gobiaria</taxon>
        <taxon>Gobiiformes</taxon>
        <taxon>Gobioidei</taxon>
        <taxon>Gobiidae</taxon>
        <taxon>Gobionellinae</taxon>
        <taxon>Mugilogobius</taxon>
    </lineage>
</organism>
<dbReference type="GO" id="GO:0070062">
    <property type="term" value="C:extracellular exosome"/>
    <property type="evidence" value="ECO:0007669"/>
    <property type="project" value="TreeGrafter"/>
</dbReference>
<gene>
    <name evidence="3" type="ORF">WMY93_025036</name>
</gene>
<reference evidence="4" key="1">
    <citation type="submission" date="2024-04" db="EMBL/GenBank/DDBJ databases">
        <title>Salinicola lusitanus LLJ914,a marine bacterium isolated from the Okinawa Trough.</title>
        <authorList>
            <person name="Li J."/>
        </authorList>
    </citation>
    <scope>NUCLEOTIDE SEQUENCE [LARGE SCALE GENOMIC DNA]</scope>
</reference>
<dbReference type="AlphaFoldDB" id="A0AAW0NDT7"/>
<feature type="compositionally biased region" description="Polar residues" evidence="1">
    <location>
        <begin position="212"/>
        <end position="245"/>
    </location>
</feature>
<evidence type="ECO:0000313" key="4">
    <source>
        <dbReference type="Proteomes" id="UP001460270"/>
    </source>
</evidence>
<feature type="region of interest" description="Disordered" evidence="1">
    <location>
        <begin position="82"/>
        <end position="155"/>
    </location>
</feature>
<name>A0AAW0NDT7_9GOBI</name>
<evidence type="ECO:0000256" key="1">
    <source>
        <dbReference type="SAM" id="MobiDB-lite"/>
    </source>
</evidence>
<sequence length="382" mass="42669">MAQRGSQLDYHILQDLKQRFPEIPEGVVSQCLIQNNNNLELCCHLLAQESNRYLYGEFHHSPEEGRLSRNHMLHISLYPGNDAAKPNGGTTGVGRSLVHSTSDSHIDPQRPSYPEPLSAPVTMAPSPGYNPFFINDQSRSANTPTPPPMPGMSPGQRYNMNPLTVTLTQSIPTVSQALQIPPSHYASSNNTNLYIRPSPSQSPQPAPWSSSGAQVYQHQQSPYSTSTFGSPYSSPQHQASLSRSPNTNTSSMFFYRLPPQLPPACLIITSSNPRNSLLFIYHTIQQAPSKNRLKLNLKVHDHAATHLFQRHTNREHYIFRPVLHLALLQDLSLLPLHHFTKGCTCLQDLCLHPLLSRPSRPIPLKLKCLLVARLRGRPALHL</sequence>
<dbReference type="PANTHER" id="PTHR46253">
    <property type="entry name" value="TGF-BETA-ACTIVATED KINASE 1 AND MAP3K7-BINDING PROTEIN TAB"/>
    <property type="match status" value="1"/>
</dbReference>
<protein>
    <recommendedName>
        <fullName evidence="2">CUE domain-containing protein</fullName>
    </recommendedName>
</protein>